<evidence type="ECO:0000256" key="9">
    <source>
        <dbReference type="NCBIfam" id="TIGR00187"/>
    </source>
</evidence>
<feature type="domain" description="Lumazine-binding" evidence="11">
    <location>
        <begin position="97"/>
        <end position="199"/>
    </location>
</feature>
<feature type="repeat" description="Lumazine-binding" evidence="10">
    <location>
        <begin position="97"/>
        <end position="199"/>
    </location>
</feature>
<dbReference type="PROSITE" id="PS51177">
    <property type="entry name" value="LUMAZINE_BIND"/>
    <property type="match status" value="2"/>
</dbReference>
<sequence>MFTGIIETIGRIVRVERAEDSLRMRINAPEVMKDAHHGDSIAINGVCLTVTDFDSEGFWADVMQVTLDYSTLGQAGEGARVNVERAMSHQSRFGGHIVQGHVDGTATLESRTPSENWEIFRFVLEDPALAKYVVKKGSISINGTSLTVAEAAALDATSAWFEVSLIPTTMEDTMLGDLQAGDQVNIECDVLAKYVERLSGAN</sequence>
<dbReference type="PANTHER" id="PTHR21098:SF12">
    <property type="entry name" value="RIBOFLAVIN SYNTHASE"/>
    <property type="match status" value="1"/>
</dbReference>
<keyword evidence="13" id="KW-1185">Reference proteome</keyword>
<organism evidence="12 13">
    <name type="scientific">Corynebacterium suicordis DSM 45110</name>
    <dbReference type="NCBI Taxonomy" id="1121369"/>
    <lineage>
        <taxon>Bacteria</taxon>
        <taxon>Bacillati</taxon>
        <taxon>Actinomycetota</taxon>
        <taxon>Actinomycetes</taxon>
        <taxon>Mycobacteriales</taxon>
        <taxon>Corynebacteriaceae</taxon>
        <taxon>Corynebacterium</taxon>
    </lineage>
</organism>
<protein>
    <recommendedName>
        <fullName evidence="5 9">Riboflavin synthase</fullName>
        <ecNumber evidence="4 9">2.5.1.9</ecNumber>
    </recommendedName>
</protein>
<evidence type="ECO:0000256" key="1">
    <source>
        <dbReference type="ARBA" id="ARBA00000968"/>
    </source>
</evidence>
<dbReference type="PANTHER" id="PTHR21098">
    <property type="entry name" value="RIBOFLAVIN SYNTHASE ALPHA CHAIN"/>
    <property type="match status" value="1"/>
</dbReference>
<comment type="caution">
    <text evidence="12">The sequence shown here is derived from an EMBL/GenBank/DDBJ whole genome shotgun (WGS) entry which is preliminary data.</text>
</comment>
<feature type="repeat" description="Lumazine-binding" evidence="10">
    <location>
        <begin position="1"/>
        <end position="96"/>
    </location>
</feature>
<dbReference type="PIRSF" id="PIRSF000498">
    <property type="entry name" value="Riboflavin_syn_A"/>
    <property type="match status" value="1"/>
</dbReference>
<comment type="function">
    <text evidence="2">Catalyzes the dismutation of two molecules of 6,7-dimethyl-8-ribityllumazine, resulting in the formation of riboflavin and 5-amino-6-(D-ribitylamino)uracil.</text>
</comment>
<comment type="catalytic activity">
    <reaction evidence="1">
        <text>2 6,7-dimethyl-8-(1-D-ribityl)lumazine + H(+) = 5-amino-6-(D-ribitylamino)uracil + riboflavin</text>
        <dbReference type="Rhea" id="RHEA:20772"/>
        <dbReference type="ChEBI" id="CHEBI:15378"/>
        <dbReference type="ChEBI" id="CHEBI:15934"/>
        <dbReference type="ChEBI" id="CHEBI:57986"/>
        <dbReference type="ChEBI" id="CHEBI:58201"/>
        <dbReference type="EC" id="2.5.1.9"/>
    </reaction>
</comment>
<gene>
    <name evidence="12" type="ORF">IRY30_05680</name>
</gene>
<evidence type="ECO:0000256" key="6">
    <source>
        <dbReference type="ARBA" id="ARBA00022619"/>
    </source>
</evidence>
<proteinExistence type="predicted"/>
<dbReference type="RefSeq" id="WP_194556357.1">
    <property type="nucleotide sequence ID" value="NZ_JADKMY010000001.1"/>
</dbReference>
<evidence type="ECO:0000256" key="3">
    <source>
        <dbReference type="ARBA" id="ARBA00004887"/>
    </source>
</evidence>
<dbReference type="InterPro" id="IPR023366">
    <property type="entry name" value="ATP_synth_asu-like_sf"/>
</dbReference>
<reference evidence="12 13" key="1">
    <citation type="submission" date="2020-10" db="EMBL/GenBank/DDBJ databases">
        <title>Novel species in genus Corynebacterium.</title>
        <authorList>
            <person name="Zhang G."/>
        </authorList>
    </citation>
    <scope>NUCLEOTIDE SEQUENCE [LARGE SCALE GENOMIC DNA]</scope>
    <source>
        <strain evidence="12 13">DSM 45110</strain>
    </source>
</reference>
<dbReference type="EMBL" id="JADKMY010000001">
    <property type="protein sequence ID" value="MBF4553570.1"/>
    <property type="molecule type" value="Genomic_DNA"/>
</dbReference>
<evidence type="ECO:0000256" key="7">
    <source>
        <dbReference type="ARBA" id="ARBA00022679"/>
    </source>
</evidence>
<dbReference type="GO" id="GO:0004746">
    <property type="term" value="F:riboflavin synthase activity"/>
    <property type="evidence" value="ECO:0007669"/>
    <property type="project" value="UniProtKB-EC"/>
</dbReference>
<dbReference type="InterPro" id="IPR001783">
    <property type="entry name" value="Lumazine-bd"/>
</dbReference>
<accession>A0ABR9ZJI2</accession>
<evidence type="ECO:0000256" key="4">
    <source>
        <dbReference type="ARBA" id="ARBA00012827"/>
    </source>
</evidence>
<keyword evidence="8" id="KW-0677">Repeat</keyword>
<name>A0ABR9ZJI2_9CORY</name>
<dbReference type="InterPro" id="IPR026017">
    <property type="entry name" value="Lumazine-bd_dom"/>
</dbReference>
<evidence type="ECO:0000256" key="10">
    <source>
        <dbReference type="PROSITE-ProRule" id="PRU00524"/>
    </source>
</evidence>
<keyword evidence="6" id="KW-0686">Riboflavin biosynthesis</keyword>
<evidence type="ECO:0000313" key="12">
    <source>
        <dbReference type="EMBL" id="MBF4553570.1"/>
    </source>
</evidence>
<comment type="pathway">
    <text evidence="3">Cofactor biosynthesis; riboflavin biosynthesis; riboflavin from 2-hydroxy-3-oxobutyl phosphate and 5-amino-6-(D-ribitylamino)uracil: step 2/2.</text>
</comment>
<dbReference type="InterPro" id="IPR017938">
    <property type="entry name" value="Riboflavin_synthase-like_b-brl"/>
</dbReference>
<dbReference type="SUPFAM" id="SSF63380">
    <property type="entry name" value="Riboflavin synthase domain-like"/>
    <property type="match status" value="2"/>
</dbReference>
<evidence type="ECO:0000313" key="13">
    <source>
        <dbReference type="Proteomes" id="UP000635902"/>
    </source>
</evidence>
<dbReference type="NCBIfam" id="TIGR00187">
    <property type="entry name" value="ribE"/>
    <property type="match status" value="1"/>
</dbReference>
<evidence type="ECO:0000259" key="11">
    <source>
        <dbReference type="PROSITE" id="PS51177"/>
    </source>
</evidence>
<dbReference type="NCBIfam" id="NF006767">
    <property type="entry name" value="PRK09289.1"/>
    <property type="match status" value="1"/>
</dbReference>
<evidence type="ECO:0000256" key="5">
    <source>
        <dbReference type="ARBA" id="ARBA00013950"/>
    </source>
</evidence>
<dbReference type="Gene3D" id="2.40.30.20">
    <property type="match status" value="2"/>
</dbReference>
<keyword evidence="7 12" id="KW-0808">Transferase</keyword>
<feature type="domain" description="Lumazine-binding" evidence="11">
    <location>
        <begin position="1"/>
        <end position="96"/>
    </location>
</feature>
<evidence type="ECO:0000256" key="8">
    <source>
        <dbReference type="ARBA" id="ARBA00022737"/>
    </source>
</evidence>
<dbReference type="Proteomes" id="UP000635902">
    <property type="component" value="Unassembled WGS sequence"/>
</dbReference>
<dbReference type="CDD" id="cd00402">
    <property type="entry name" value="Riboflavin_synthase_like"/>
    <property type="match status" value="1"/>
</dbReference>
<dbReference type="EC" id="2.5.1.9" evidence="4 9"/>
<evidence type="ECO:0000256" key="2">
    <source>
        <dbReference type="ARBA" id="ARBA00002803"/>
    </source>
</evidence>
<dbReference type="Pfam" id="PF00677">
    <property type="entry name" value="Lum_binding"/>
    <property type="match status" value="2"/>
</dbReference>